<keyword evidence="2" id="KW-1185">Reference proteome</keyword>
<dbReference type="Proteomes" id="UP000770661">
    <property type="component" value="Unassembled WGS sequence"/>
</dbReference>
<dbReference type="AlphaFoldDB" id="A0A8J4YH93"/>
<name>A0A8J4YH93_CHIOP</name>
<dbReference type="EMBL" id="JACEEZ010007269">
    <property type="protein sequence ID" value="KAG0724169.1"/>
    <property type="molecule type" value="Genomic_DNA"/>
</dbReference>
<comment type="caution">
    <text evidence="1">The sequence shown here is derived from an EMBL/GenBank/DDBJ whole genome shotgun (WGS) entry which is preliminary data.</text>
</comment>
<proteinExistence type="predicted"/>
<evidence type="ECO:0000313" key="1">
    <source>
        <dbReference type="EMBL" id="KAG0724169.1"/>
    </source>
</evidence>
<sequence>MALWKIGKFPGEEGDPKGLFWGGYQWTRSASTIMDCAHVLVKVGQYMCSVETMRTIMRFRSRVGSDVLAQSTGVRAAIVTVRTPVRLLSSVNPGVLLEVSAAGRRVTAELTTVRECLCIWRRQLRAILSCALRVSRGPRGGTLGLNHCLVGARGKVYWSWPPRLSCPRPPLQRESFVTPPRGYTSVLTF</sequence>
<gene>
    <name evidence="1" type="ORF">GWK47_041198</name>
</gene>
<protein>
    <submittedName>
        <fullName evidence="1">Uncharacterized protein</fullName>
    </submittedName>
</protein>
<reference evidence="1" key="1">
    <citation type="submission" date="2020-07" db="EMBL/GenBank/DDBJ databases">
        <title>The High-quality genome of the commercially important snow crab, Chionoecetes opilio.</title>
        <authorList>
            <person name="Jeong J.-H."/>
            <person name="Ryu S."/>
        </authorList>
    </citation>
    <scope>NUCLEOTIDE SEQUENCE</scope>
    <source>
        <strain evidence="1">MADBK_172401_WGS</strain>
        <tissue evidence="1">Digestive gland</tissue>
    </source>
</reference>
<accession>A0A8J4YH93</accession>
<evidence type="ECO:0000313" key="2">
    <source>
        <dbReference type="Proteomes" id="UP000770661"/>
    </source>
</evidence>
<organism evidence="1 2">
    <name type="scientific">Chionoecetes opilio</name>
    <name type="common">Atlantic snow crab</name>
    <name type="synonym">Cancer opilio</name>
    <dbReference type="NCBI Taxonomy" id="41210"/>
    <lineage>
        <taxon>Eukaryota</taxon>
        <taxon>Metazoa</taxon>
        <taxon>Ecdysozoa</taxon>
        <taxon>Arthropoda</taxon>
        <taxon>Crustacea</taxon>
        <taxon>Multicrustacea</taxon>
        <taxon>Malacostraca</taxon>
        <taxon>Eumalacostraca</taxon>
        <taxon>Eucarida</taxon>
        <taxon>Decapoda</taxon>
        <taxon>Pleocyemata</taxon>
        <taxon>Brachyura</taxon>
        <taxon>Eubrachyura</taxon>
        <taxon>Majoidea</taxon>
        <taxon>Majidae</taxon>
        <taxon>Chionoecetes</taxon>
    </lineage>
</organism>